<dbReference type="SUPFAM" id="SSF53850">
    <property type="entry name" value="Periplasmic binding protein-like II"/>
    <property type="match status" value="1"/>
</dbReference>
<dbReference type="GeneID" id="10461747"/>
<dbReference type="InterPro" id="IPR050811">
    <property type="entry name" value="Phosphate_ABC_transporter"/>
</dbReference>
<dbReference type="Gene3D" id="3.40.190.10">
    <property type="entry name" value="Periplasmic binding protein-like II"/>
    <property type="match status" value="2"/>
</dbReference>
<dbReference type="PANTHER" id="PTHR30570:SF1">
    <property type="entry name" value="PHOSPHATE-BINDING PROTEIN PSTS"/>
    <property type="match status" value="1"/>
</dbReference>
<reference evidence="4 5" key="1">
    <citation type="journal article" date="2020" name="Biotechnol. Biofuels">
        <title>New insights from the biogas microbiome by comprehensive genome-resolved metagenomics of nearly 1600 species originating from multiple anaerobic digesters.</title>
        <authorList>
            <person name="Campanaro S."/>
            <person name="Treu L."/>
            <person name="Rodriguez-R L.M."/>
            <person name="Kovalovszki A."/>
            <person name="Ziels R.M."/>
            <person name="Maus I."/>
            <person name="Zhu X."/>
            <person name="Kougias P.G."/>
            <person name="Basile A."/>
            <person name="Luo G."/>
            <person name="Schluter A."/>
            <person name="Konstantinidis K.T."/>
            <person name="Angelidaki I."/>
        </authorList>
    </citation>
    <scope>NUCLEOTIDE SEQUENCE [LARGE SCALE GENOMIC DNA]</scope>
    <source>
        <strain evidence="4">AS27yjCOA_157</strain>
    </source>
</reference>
<keyword evidence="2" id="KW-0732">Signal</keyword>
<protein>
    <submittedName>
        <fullName evidence="4">Phosphate ABC transporter substrate-binding protein</fullName>
    </submittedName>
</protein>
<dbReference type="PANTHER" id="PTHR30570">
    <property type="entry name" value="PERIPLASMIC PHOSPHATE BINDING COMPONENT OF PHOSPHATE ABC TRANSPORTER"/>
    <property type="match status" value="1"/>
</dbReference>
<proteinExistence type="predicted"/>
<sequence length="274" mass="29369">MRKLFGALLIALIVCAIGTTMVVAMEDVRVAGSTTVLPLAEGGAEVFNAEQSDYRVTVTGGGTGVGMKNIAEGNSEIAMASREVTDEEREKFGDKFQENLIGYDGIVIAVSREIYDAGVTSLSKEQVEEIYAGEIDNWEELDGPDEEILVIGREQGSGTRDTFNEEIMGDKSAETPGVSTVAGSNAEIKTALTGSDQAIGYLGYSYVQDDSVGTISLDGILPTEETIKDGSYELARELYFYTYDEATAGAQSFIDFMLGSKGRDVATEYGFIPL</sequence>
<keyword evidence="1" id="KW-0813">Transport</keyword>
<evidence type="ECO:0000256" key="1">
    <source>
        <dbReference type="ARBA" id="ARBA00022448"/>
    </source>
</evidence>
<evidence type="ECO:0000313" key="4">
    <source>
        <dbReference type="EMBL" id="NLJ23645.1"/>
    </source>
</evidence>
<feature type="domain" description="PBP" evidence="3">
    <location>
        <begin position="26"/>
        <end position="259"/>
    </location>
</feature>
<comment type="caution">
    <text evidence="4">The sequence shown here is derived from an EMBL/GenBank/DDBJ whole genome shotgun (WGS) entry which is preliminary data.</text>
</comment>
<evidence type="ECO:0000259" key="3">
    <source>
        <dbReference type="Pfam" id="PF12849"/>
    </source>
</evidence>
<dbReference type="CDD" id="cd13653">
    <property type="entry name" value="PBP2_phosphate_like_1"/>
    <property type="match status" value="1"/>
</dbReference>
<dbReference type="AlphaFoldDB" id="A0A7K4ALB2"/>
<dbReference type="Proteomes" id="UP000544742">
    <property type="component" value="Unassembled WGS sequence"/>
</dbReference>
<dbReference type="EMBL" id="JAAYUN010000214">
    <property type="protein sequence ID" value="NLJ23645.1"/>
    <property type="molecule type" value="Genomic_DNA"/>
</dbReference>
<name>A0A7K4ALB2_METSH</name>
<gene>
    <name evidence="4" type="ORF">GX426_11155</name>
</gene>
<dbReference type="NCBIfam" id="TIGR02136">
    <property type="entry name" value="ptsS_2"/>
    <property type="match status" value="1"/>
</dbReference>
<dbReference type="InterPro" id="IPR024370">
    <property type="entry name" value="PBP_domain"/>
</dbReference>
<evidence type="ECO:0000313" key="5">
    <source>
        <dbReference type="Proteomes" id="UP000544742"/>
    </source>
</evidence>
<dbReference type="RefSeq" id="WP_013719834.1">
    <property type="nucleotide sequence ID" value="NZ_CAJYDL010000001.1"/>
</dbReference>
<accession>A0A7K4ALB2</accession>
<dbReference type="Pfam" id="PF12849">
    <property type="entry name" value="PBP_like_2"/>
    <property type="match status" value="1"/>
</dbReference>
<dbReference type="OMA" id="GTKHGTR"/>
<dbReference type="InterPro" id="IPR011862">
    <property type="entry name" value="Phos-bd"/>
</dbReference>
<evidence type="ECO:0000256" key="2">
    <source>
        <dbReference type="ARBA" id="ARBA00022729"/>
    </source>
</evidence>
<dbReference type="GO" id="GO:0042301">
    <property type="term" value="F:phosphate ion binding"/>
    <property type="evidence" value="ECO:0007669"/>
    <property type="project" value="InterPro"/>
</dbReference>
<organism evidence="4 5">
    <name type="scientific">Methanothrix soehngenii</name>
    <name type="common">Methanosaeta concilii</name>
    <dbReference type="NCBI Taxonomy" id="2223"/>
    <lineage>
        <taxon>Archaea</taxon>
        <taxon>Methanobacteriati</taxon>
        <taxon>Methanobacteriota</taxon>
        <taxon>Stenosarchaea group</taxon>
        <taxon>Methanomicrobia</taxon>
        <taxon>Methanotrichales</taxon>
        <taxon>Methanotrichaceae</taxon>
        <taxon>Methanothrix</taxon>
    </lineage>
</organism>